<feature type="transmembrane region" description="Helical" evidence="2">
    <location>
        <begin position="281"/>
        <end position="305"/>
    </location>
</feature>
<accession>A0ABS4JTW2</accession>
<organism evidence="3 4">
    <name type="scientific">Symbiobacterium terraclitae</name>
    <dbReference type="NCBI Taxonomy" id="557451"/>
    <lineage>
        <taxon>Bacteria</taxon>
        <taxon>Bacillati</taxon>
        <taxon>Bacillota</taxon>
        <taxon>Clostridia</taxon>
        <taxon>Eubacteriales</taxon>
        <taxon>Symbiobacteriaceae</taxon>
        <taxon>Symbiobacterium</taxon>
    </lineage>
</organism>
<dbReference type="Proteomes" id="UP001519289">
    <property type="component" value="Unassembled WGS sequence"/>
</dbReference>
<proteinExistence type="predicted"/>
<dbReference type="PANTHER" id="PTHR38095">
    <property type="entry name" value="ANAEROBIC DIMETHYL SULFOXIDE REDUCTASE CHAIN YNFH"/>
    <property type="match status" value="1"/>
</dbReference>
<name>A0ABS4JTW2_9FIRM</name>
<feature type="transmembrane region" description="Helical" evidence="2">
    <location>
        <begin position="123"/>
        <end position="143"/>
    </location>
</feature>
<keyword evidence="2" id="KW-0472">Membrane</keyword>
<dbReference type="RefSeq" id="WP_209467090.1">
    <property type="nucleotide sequence ID" value="NZ_JAGGLG010000020.1"/>
</dbReference>
<feature type="transmembrane region" description="Helical" evidence="2">
    <location>
        <begin position="50"/>
        <end position="71"/>
    </location>
</feature>
<feature type="compositionally biased region" description="Basic and acidic residues" evidence="1">
    <location>
        <begin position="185"/>
        <end position="199"/>
    </location>
</feature>
<evidence type="ECO:0000313" key="4">
    <source>
        <dbReference type="Proteomes" id="UP001519289"/>
    </source>
</evidence>
<dbReference type="EMBL" id="JAGGLG010000020">
    <property type="protein sequence ID" value="MBP2018967.1"/>
    <property type="molecule type" value="Genomic_DNA"/>
</dbReference>
<feature type="region of interest" description="Disordered" evidence="1">
    <location>
        <begin position="181"/>
        <end position="205"/>
    </location>
</feature>
<sequence length="345" mass="36225">MAEWLHEAQYSLVLFTVLMQVAIGALWVLAAADLQEAPSPDPDRARLTRLGSAILLPVAAVGMLFSTTHLGRPMLAMRALRHWETSWMSREIWMTGLFFGLIALYTLLWWWRPEVGKARRAVGVMGALAGAATILSQAMIYMIPGRPMWNHWSTLALFFGSALMLGPLAVASVQELGGAARGGRAKADQRPGAGREQRPDAGTGRRIMAGGAPEVAHRHLALTLLAAVAVYGIGLAGRVRYLADGAAAALATPGAAGKAAVGSETVRTALLLGQQVVAANGVLLGLEVALAIGVPAALAAVLWLTQRRGGGSGPRRGLLGAGLALTLVGHLAGRALFYLSGQPWF</sequence>
<dbReference type="PANTHER" id="PTHR38095:SF2">
    <property type="entry name" value="ANAEROBIC DIMETHYL SULFOXIDE REDUCTASE CHAIN C"/>
    <property type="match status" value="1"/>
</dbReference>
<keyword evidence="4" id="KW-1185">Reference proteome</keyword>
<protein>
    <submittedName>
        <fullName evidence="3">Anaerobic dimethyl sulfoxide reductase subunit C (Anchor subunit)</fullName>
    </submittedName>
</protein>
<feature type="transmembrane region" description="Helical" evidence="2">
    <location>
        <begin position="215"/>
        <end position="234"/>
    </location>
</feature>
<feature type="transmembrane region" description="Helical" evidence="2">
    <location>
        <begin position="92"/>
        <end position="111"/>
    </location>
</feature>
<keyword evidence="2" id="KW-0812">Transmembrane</keyword>
<dbReference type="InterPro" id="IPR007059">
    <property type="entry name" value="DmsC"/>
</dbReference>
<feature type="transmembrane region" description="Helical" evidence="2">
    <location>
        <begin position="12"/>
        <end position="30"/>
    </location>
</feature>
<reference evidence="3 4" key="1">
    <citation type="submission" date="2021-03" db="EMBL/GenBank/DDBJ databases">
        <title>Genomic Encyclopedia of Type Strains, Phase IV (KMG-IV): sequencing the most valuable type-strain genomes for metagenomic binning, comparative biology and taxonomic classification.</title>
        <authorList>
            <person name="Goeker M."/>
        </authorList>
    </citation>
    <scope>NUCLEOTIDE SEQUENCE [LARGE SCALE GENOMIC DNA]</scope>
    <source>
        <strain evidence="3 4">DSM 27138</strain>
    </source>
</reference>
<evidence type="ECO:0000256" key="2">
    <source>
        <dbReference type="SAM" id="Phobius"/>
    </source>
</evidence>
<dbReference type="Pfam" id="PF04976">
    <property type="entry name" value="DmsC"/>
    <property type="match status" value="1"/>
</dbReference>
<comment type="caution">
    <text evidence="3">The sequence shown here is derived from an EMBL/GenBank/DDBJ whole genome shotgun (WGS) entry which is preliminary data.</text>
</comment>
<evidence type="ECO:0000256" key="1">
    <source>
        <dbReference type="SAM" id="MobiDB-lite"/>
    </source>
</evidence>
<evidence type="ECO:0000313" key="3">
    <source>
        <dbReference type="EMBL" id="MBP2018967.1"/>
    </source>
</evidence>
<feature type="transmembrane region" description="Helical" evidence="2">
    <location>
        <begin position="155"/>
        <end position="173"/>
    </location>
</feature>
<keyword evidence="2" id="KW-1133">Transmembrane helix</keyword>
<gene>
    <name evidence="3" type="ORF">J2Z79_002383</name>
</gene>
<feature type="transmembrane region" description="Helical" evidence="2">
    <location>
        <begin position="317"/>
        <end position="339"/>
    </location>
</feature>